<reference evidence="3" key="3">
    <citation type="submission" date="2020-12" db="UniProtKB">
        <authorList>
            <consortium name="EnsemblPlants"/>
        </authorList>
    </citation>
    <scope>IDENTIFICATION</scope>
</reference>
<dbReference type="SUPFAM" id="SSF49562">
    <property type="entry name" value="C2 domain (Calcium/lipid-binding domain, CaLB)"/>
    <property type="match status" value="1"/>
</dbReference>
<evidence type="ECO:0000313" key="2">
    <source>
        <dbReference type="EMBL" id="PNR58268.1"/>
    </source>
</evidence>
<gene>
    <name evidence="3" type="primary">LOC112279523</name>
    <name evidence="2" type="ORF">PHYPA_005263</name>
</gene>
<dbReference type="InterPro" id="IPR035892">
    <property type="entry name" value="C2_domain_sf"/>
</dbReference>
<dbReference type="EMBL" id="ABEU02000003">
    <property type="protein sequence ID" value="PNR58268.1"/>
    <property type="molecule type" value="Genomic_DNA"/>
</dbReference>
<evidence type="ECO:0000313" key="4">
    <source>
        <dbReference type="Proteomes" id="UP000006727"/>
    </source>
</evidence>
<dbReference type="AlphaFoldDB" id="A0A2K1KWW7"/>
<dbReference type="Proteomes" id="UP000006727">
    <property type="component" value="Chromosome 3"/>
</dbReference>
<evidence type="ECO:0000313" key="3">
    <source>
        <dbReference type="EnsemblPlants" id="Pp3c3_32270V3.1"/>
    </source>
</evidence>
<sequence length="279" mass="30936">MLAVDAAGMVGCGRARLNIAPDRPIGVSFVDNPTCNDELVDMCWSLGFFSMLQPRHQAPVRMPAGTLDVYLDCAKGLKDTEIIGKADPYVVLKAGKATGKTKTCKDQGGSPVWGEKIRLHIAPGCKQLVLTIFNANTFYKDDIMGTATITLSEVFDADNKFPDGTFLSPSADYPVTRVDGKSQGKITLTLVFEEEGNNLNLGNPTLLSTRQTFFFLRQRHKLPFHTRNMLNCPFKSPFFALYSFPIPTATIRITVNRFGDFIVGITGLFYFKERRTDKT</sequence>
<dbReference type="FunCoup" id="A0A2K1KWW7">
    <property type="interactions" value="272"/>
</dbReference>
<dbReference type="SMART" id="SM00239">
    <property type="entry name" value="C2"/>
    <property type="match status" value="1"/>
</dbReference>
<dbReference type="EnsemblPlants" id="Pp3c3_32270V3.1">
    <property type="protein sequence ID" value="Pp3c3_32270V3.1"/>
    <property type="gene ID" value="Pp3c3_32270"/>
</dbReference>
<reference evidence="2 4" key="2">
    <citation type="journal article" date="2018" name="Plant J.">
        <title>The Physcomitrella patens chromosome-scale assembly reveals moss genome structure and evolution.</title>
        <authorList>
            <person name="Lang D."/>
            <person name="Ullrich K.K."/>
            <person name="Murat F."/>
            <person name="Fuchs J."/>
            <person name="Jenkins J."/>
            <person name="Haas F.B."/>
            <person name="Piednoel M."/>
            <person name="Gundlach H."/>
            <person name="Van Bel M."/>
            <person name="Meyberg R."/>
            <person name="Vives C."/>
            <person name="Morata J."/>
            <person name="Symeonidi A."/>
            <person name="Hiss M."/>
            <person name="Muchero W."/>
            <person name="Kamisugi Y."/>
            <person name="Saleh O."/>
            <person name="Blanc G."/>
            <person name="Decker E.L."/>
            <person name="van Gessel N."/>
            <person name="Grimwood J."/>
            <person name="Hayes R.D."/>
            <person name="Graham S.W."/>
            <person name="Gunter L.E."/>
            <person name="McDaniel S.F."/>
            <person name="Hoernstein S.N.W."/>
            <person name="Larsson A."/>
            <person name="Li F.W."/>
            <person name="Perroud P.F."/>
            <person name="Phillips J."/>
            <person name="Ranjan P."/>
            <person name="Rokshar D.S."/>
            <person name="Rothfels C.J."/>
            <person name="Schneider L."/>
            <person name="Shu S."/>
            <person name="Stevenson D.W."/>
            <person name="Thummler F."/>
            <person name="Tillich M."/>
            <person name="Villarreal Aguilar J.C."/>
            <person name="Widiez T."/>
            <person name="Wong G.K."/>
            <person name="Wymore A."/>
            <person name="Zhang Y."/>
            <person name="Zimmer A.D."/>
            <person name="Quatrano R.S."/>
            <person name="Mayer K.F.X."/>
            <person name="Goodstein D."/>
            <person name="Casacuberta J.M."/>
            <person name="Vandepoele K."/>
            <person name="Reski R."/>
            <person name="Cuming A.C."/>
            <person name="Tuskan G.A."/>
            <person name="Maumus F."/>
            <person name="Salse J."/>
            <person name="Schmutz J."/>
            <person name="Rensing S.A."/>
        </authorList>
    </citation>
    <scope>NUCLEOTIDE SEQUENCE [LARGE SCALE GENOMIC DNA]</scope>
    <source>
        <strain evidence="3 4">cv. Gransden 2004</strain>
    </source>
</reference>
<dbReference type="InterPro" id="IPR052981">
    <property type="entry name" value="Ingression_C2_domain"/>
</dbReference>
<evidence type="ECO:0000259" key="1">
    <source>
        <dbReference type="PROSITE" id="PS50004"/>
    </source>
</evidence>
<proteinExistence type="predicted"/>
<organism evidence="2">
    <name type="scientific">Physcomitrium patens</name>
    <name type="common">Spreading-leaved earth moss</name>
    <name type="synonym">Physcomitrella patens</name>
    <dbReference type="NCBI Taxonomy" id="3218"/>
    <lineage>
        <taxon>Eukaryota</taxon>
        <taxon>Viridiplantae</taxon>
        <taxon>Streptophyta</taxon>
        <taxon>Embryophyta</taxon>
        <taxon>Bryophyta</taxon>
        <taxon>Bryophytina</taxon>
        <taxon>Bryopsida</taxon>
        <taxon>Funariidae</taxon>
        <taxon>Funariales</taxon>
        <taxon>Funariaceae</taxon>
        <taxon>Physcomitrium</taxon>
    </lineage>
</organism>
<keyword evidence="4" id="KW-1185">Reference proteome</keyword>
<feature type="domain" description="C2" evidence="1">
    <location>
        <begin position="48"/>
        <end position="166"/>
    </location>
</feature>
<dbReference type="InterPro" id="IPR000008">
    <property type="entry name" value="C2_dom"/>
</dbReference>
<protein>
    <recommendedName>
        <fullName evidence="1">C2 domain-containing protein</fullName>
    </recommendedName>
</protein>
<name>A0A2K1KWW7_PHYPA</name>
<reference evidence="2 4" key="1">
    <citation type="journal article" date="2008" name="Science">
        <title>The Physcomitrella genome reveals evolutionary insights into the conquest of land by plants.</title>
        <authorList>
            <person name="Rensing S."/>
            <person name="Lang D."/>
            <person name="Zimmer A."/>
            <person name="Terry A."/>
            <person name="Salamov A."/>
            <person name="Shapiro H."/>
            <person name="Nishiyama T."/>
            <person name="Perroud P.-F."/>
            <person name="Lindquist E."/>
            <person name="Kamisugi Y."/>
            <person name="Tanahashi T."/>
            <person name="Sakakibara K."/>
            <person name="Fujita T."/>
            <person name="Oishi K."/>
            <person name="Shin-I T."/>
            <person name="Kuroki Y."/>
            <person name="Toyoda A."/>
            <person name="Suzuki Y."/>
            <person name="Hashimoto A."/>
            <person name="Yamaguchi K."/>
            <person name="Sugano A."/>
            <person name="Kohara Y."/>
            <person name="Fujiyama A."/>
            <person name="Anterola A."/>
            <person name="Aoki S."/>
            <person name="Ashton N."/>
            <person name="Barbazuk W.B."/>
            <person name="Barker E."/>
            <person name="Bennetzen J."/>
            <person name="Bezanilla M."/>
            <person name="Blankenship R."/>
            <person name="Cho S.H."/>
            <person name="Dutcher S."/>
            <person name="Estelle M."/>
            <person name="Fawcett J.A."/>
            <person name="Gundlach H."/>
            <person name="Hanada K."/>
            <person name="Heyl A."/>
            <person name="Hicks K.A."/>
            <person name="Hugh J."/>
            <person name="Lohr M."/>
            <person name="Mayer K."/>
            <person name="Melkozernov A."/>
            <person name="Murata T."/>
            <person name="Nelson D."/>
            <person name="Pils B."/>
            <person name="Prigge M."/>
            <person name="Reiss B."/>
            <person name="Renner T."/>
            <person name="Rombauts S."/>
            <person name="Rushton P."/>
            <person name="Sanderfoot A."/>
            <person name="Schween G."/>
            <person name="Shiu S.-H."/>
            <person name="Stueber K."/>
            <person name="Theodoulou F.L."/>
            <person name="Tu H."/>
            <person name="Van de Peer Y."/>
            <person name="Verrier P.J."/>
            <person name="Waters E."/>
            <person name="Wood A."/>
            <person name="Yang L."/>
            <person name="Cove D."/>
            <person name="Cuming A."/>
            <person name="Hasebe M."/>
            <person name="Lucas S."/>
            <person name="Mishler D.B."/>
            <person name="Reski R."/>
            <person name="Grigoriev I."/>
            <person name="Quatrano R.S."/>
            <person name="Boore J.L."/>
        </authorList>
    </citation>
    <scope>NUCLEOTIDE SEQUENCE [LARGE SCALE GENOMIC DNA]</scope>
    <source>
        <strain evidence="3 4">cv. Gransden 2004</strain>
    </source>
</reference>
<dbReference type="STRING" id="3218.A0A2K1KWW7"/>
<dbReference type="Gene3D" id="2.60.40.150">
    <property type="entry name" value="C2 domain"/>
    <property type="match status" value="1"/>
</dbReference>
<dbReference type="Pfam" id="PF00168">
    <property type="entry name" value="C2"/>
    <property type="match status" value="1"/>
</dbReference>
<dbReference type="PaxDb" id="3218-PP1S198_12V6.1"/>
<dbReference type="Gramene" id="Pp3c3_32270V3.1">
    <property type="protein sequence ID" value="Pp3c3_32270V3.1"/>
    <property type="gene ID" value="Pp3c3_32270"/>
</dbReference>
<accession>A0A2K1KWW7</accession>
<dbReference type="PANTHER" id="PTHR47052">
    <property type="entry name" value="CONSERVED SERINE PROLINE-RICH PROTEIN (AFU_ORTHOLOGUE AFUA_2G01790)"/>
    <property type="match status" value="1"/>
</dbReference>
<dbReference type="PANTHER" id="PTHR47052:SF3">
    <property type="entry name" value="INGRESSION PROTEIN 1"/>
    <property type="match status" value="1"/>
</dbReference>
<dbReference type="PROSITE" id="PS50004">
    <property type="entry name" value="C2"/>
    <property type="match status" value="1"/>
</dbReference>